<protein>
    <submittedName>
        <fullName evidence="5">ATP-binding protein</fullName>
    </submittedName>
</protein>
<proteinExistence type="predicted"/>
<comment type="caution">
    <text evidence="5">The sequence shown here is derived from an EMBL/GenBank/DDBJ whole genome shotgun (WGS) entry which is preliminary data.</text>
</comment>
<evidence type="ECO:0000256" key="2">
    <source>
        <dbReference type="SAM" id="MobiDB-lite"/>
    </source>
</evidence>
<feature type="transmembrane region" description="Helical" evidence="3">
    <location>
        <begin position="153"/>
        <end position="171"/>
    </location>
</feature>
<organism evidence="5 6">
    <name type="scientific">Streptomyces polygonati</name>
    <dbReference type="NCBI Taxonomy" id="1617087"/>
    <lineage>
        <taxon>Bacteria</taxon>
        <taxon>Bacillati</taxon>
        <taxon>Actinomycetota</taxon>
        <taxon>Actinomycetes</taxon>
        <taxon>Kitasatosporales</taxon>
        <taxon>Streptomycetaceae</taxon>
        <taxon>Streptomyces</taxon>
    </lineage>
</organism>
<evidence type="ECO:0000259" key="4">
    <source>
        <dbReference type="Pfam" id="PF02518"/>
    </source>
</evidence>
<dbReference type="Gene3D" id="3.30.565.10">
    <property type="entry name" value="Histidine kinase-like ATPase, C-terminal domain"/>
    <property type="match status" value="1"/>
</dbReference>
<keyword evidence="3" id="KW-1133">Transmembrane helix</keyword>
<feature type="domain" description="Histidine kinase/HSP90-like ATPase" evidence="4">
    <location>
        <begin position="343"/>
        <end position="430"/>
    </location>
</feature>
<feature type="transmembrane region" description="Helical" evidence="3">
    <location>
        <begin position="69"/>
        <end position="92"/>
    </location>
</feature>
<dbReference type="EMBL" id="JBHSBB010000014">
    <property type="protein sequence ID" value="MFC4033880.1"/>
    <property type="molecule type" value="Genomic_DNA"/>
</dbReference>
<feature type="region of interest" description="Disordered" evidence="2">
    <location>
        <begin position="277"/>
        <end position="299"/>
    </location>
</feature>
<accession>A0ABV8HSV9</accession>
<reference evidence="6" key="1">
    <citation type="journal article" date="2019" name="Int. J. Syst. Evol. Microbiol.">
        <title>The Global Catalogue of Microorganisms (GCM) 10K type strain sequencing project: providing services to taxonomists for standard genome sequencing and annotation.</title>
        <authorList>
            <consortium name="The Broad Institute Genomics Platform"/>
            <consortium name="The Broad Institute Genome Sequencing Center for Infectious Disease"/>
            <person name="Wu L."/>
            <person name="Ma J."/>
        </authorList>
    </citation>
    <scope>NUCLEOTIDE SEQUENCE [LARGE SCALE GENOMIC DNA]</scope>
    <source>
        <strain evidence="6">CGMCC 4.7237</strain>
    </source>
</reference>
<keyword evidence="1" id="KW-0175">Coiled coil</keyword>
<gene>
    <name evidence="5" type="ORF">ACFO3J_20695</name>
</gene>
<keyword evidence="3" id="KW-0472">Membrane</keyword>
<feature type="coiled-coil region" evidence="1">
    <location>
        <begin position="200"/>
        <end position="227"/>
    </location>
</feature>
<keyword evidence="5" id="KW-0547">Nucleotide-binding</keyword>
<evidence type="ECO:0000256" key="1">
    <source>
        <dbReference type="SAM" id="Coils"/>
    </source>
</evidence>
<name>A0ABV8HSV9_9ACTN</name>
<keyword evidence="5" id="KW-0067">ATP-binding</keyword>
<feature type="transmembrane region" description="Helical" evidence="3">
    <location>
        <begin position="127"/>
        <end position="146"/>
    </location>
</feature>
<dbReference type="GO" id="GO:0005524">
    <property type="term" value="F:ATP binding"/>
    <property type="evidence" value="ECO:0007669"/>
    <property type="project" value="UniProtKB-KW"/>
</dbReference>
<evidence type="ECO:0000313" key="6">
    <source>
        <dbReference type="Proteomes" id="UP001595765"/>
    </source>
</evidence>
<dbReference type="RefSeq" id="WP_386431122.1">
    <property type="nucleotide sequence ID" value="NZ_JBHSBB010000014.1"/>
</dbReference>
<dbReference type="Pfam" id="PF02518">
    <property type="entry name" value="HATPase_c"/>
    <property type="match status" value="1"/>
</dbReference>
<dbReference type="SUPFAM" id="SSF55874">
    <property type="entry name" value="ATPase domain of HSP90 chaperone/DNA topoisomerase II/histidine kinase"/>
    <property type="match status" value="1"/>
</dbReference>
<keyword evidence="6" id="KW-1185">Reference proteome</keyword>
<evidence type="ECO:0000313" key="5">
    <source>
        <dbReference type="EMBL" id="MFC4033880.1"/>
    </source>
</evidence>
<dbReference type="Proteomes" id="UP001595765">
    <property type="component" value="Unassembled WGS sequence"/>
</dbReference>
<keyword evidence="3" id="KW-0812">Transmembrane</keyword>
<dbReference type="InterPro" id="IPR036890">
    <property type="entry name" value="HATPase_C_sf"/>
</dbReference>
<evidence type="ECO:0000256" key="3">
    <source>
        <dbReference type="SAM" id="Phobius"/>
    </source>
</evidence>
<sequence length="434" mass="46069">MRALAMAGANGRLTRTLAGWRSGDGSLPATPAGVETCALTVVLGVRLINVCQLLLSLPTALRHTTSRGLFLAVLACYVVESGILATVVVRAGEYRDERWGRADSLTAVCVLLLQPAFIRAGDVTGSWTAWGFACTLGSACGAGIVFRRPRHTALAVASITAAYLIGNLPLATGPTRATVIANAFSYAGFALLSRLLVGFLRRLGAQAEEARRLASEAAAEAARLKQVDRQRTLLHDNISVLRLLARTDLPAELDETLRDQAVSLANKVRAFLNEARVPAPSRPPAPGAGAVAAPQTDRADRADPALTCAVREAAEGFRDLPMVLSLDLADGILLPEETAAVVRSALETLLHNVRLHASARNVVVHADADEAGREWEVSVRDDGRGFDPVTTPLGFGLRVQVIEALARHHIHVELDAHPRDGTTVVLRGPLGEVP</sequence>
<dbReference type="InterPro" id="IPR003594">
    <property type="entry name" value="HATPase_dom"/>
</dbReference>